<keyword evidence="1" id="KW-0378">Hydrolase</keyword>
<dbReference type="GO" id="GO:0006508">
    <property type="term" value="P:proteolysis"/>
    <property type="evidence" value="ECO:0007669"/>
    <property type="project" value="UniProtKB-KW"/>
</dbReference>
<dbReference type="GO" id="GO:0008233">
    <property type="term" value="F:peptidase activity"/>
    <property type="evidence" value="ECO:0007669"/>
    <property type="project" value="UniProtKB-KW"/>
</dbReference>
<sequence>MTAQAIITDASEVETQMSVAGGPWGSIHEPIHESITLSALISSGYSIAQSTSVKNASNQDWEYIRGAIWNDDPDCQLFNDSAQENHAYSTGVTWLYYYNQGKSEWNPEDLDGSRMKNPIGRSHYGDLQFLHCMASTIGEEPTKTKEKVMLWMEVMYKLANSEDGITPDTEVQNTKLEQFFPFMSLPPRFKSLSYMLAKASNFQGLDIRRRALGSMFHVIQDSYAIGHTQRTLLNPQDRVSIHPLKFNHGTADRWGAIESFHTYSGQDSNAHSHYDHASDGVPDPENLGNLNQWNDLIGCRDAVDNCKVLAALSRDGKKWEDAKGFLDEVFAISPNARPANNRVL</sequence>
<keyword evidence="2" id="KW-1185">Reference proteome</keyword>
<evidence type="ECO:0000313" key="1">
    <source>
        <dbReference type="EMBL" id="KAF5659129.1"/>
    </source>
</evidence>
<dbReference type="EMBL" id="JAAGWQ010000223">
    <property type="protein sequence ID" value="KAF5659129.1"/>
    <property type="molecule type" value="Genomic_DNA"/>
</dbReference>
<protein>
    <submittedName>
        <fullName evidence="1">Serine protease abc transporter b family tagd</fullName>
    </submittedName>
</protein>
<name>A0A8H5SY99_FUSHE</name>
<dbReference type="OrthoDB" id="5423490at2759"/>
<evidence type="ECO:0000313" key="2">
    <source>
        <dbReference type="Proteomes" id="UP000567885"/>
    </source>
</evidence>
<dbReference type="Proteomes" id="UP000567885">
    <property type="component" value="Unassembled WGS sequence"/>
</dbReference>
<keyword evidence="1" id="KW-0645">Protease</keyword>
<accession>A0A8H5SY99</accession>
<proteinExistence type="predicted"/>
<gene>
    <name evidence="1" type="ORF">FHETE_9558</name>
</gene>
<dbReference type="AlphaFoldDB" id="A0A8H5SY99"/>
<comment type="caution">
    <text evidence="1">The sequence shown here is derived from an EMBL/GenBank/DDBJ whole genome shotgun (WGS) entry which is preliminary data.</text>
</comment>
<reference evidence="1 2" key="1">
    <citation type="submission" date="2020-05" db="EMBL/GenBank/DDBJ databases">
        <title>Identification and distribution of gene clusters putatively required for synthesis of sphingolipid metabolism inhibitors in phylogenetically diverse species of the filamentous fungus Fusarium.</title>
        <authorList>
            <person name="Kim H.-S."/>
            <person name="Busman M."/>
            <person name="Brown D.W."/>
            <person name="Divon H."/>
            <person name="Uhlig S."/>
            <person name="Proctor R.H."/>
        </authorList>
    </citation>
    <scope>NUCLEOTIDE SEQUENCE [LARGE SCALE GENOMIC DNA]</scope>
    <source>
        <strain evidence="1 2">NRRL 20693</strain>
    </source>
</reference>
<organism evidence="1 2">
    <name type="scientific">Fusarium heterosporum</name>
    <dbReference type="NCBI Taxonomy" id="42747"/>
    <lineage>
        <taxon>Eukaryota</taxon>
        <taxon>Fungi</taxon>
        <taxon>Dikarya</taxon>
        <taxon>Ascomycota</taxon>
        <taxon>Pezizomycotina</taxon>
        <taxon>Sordariomycetes</taxon>
        <taxon>Hypocreomycetidae</taxon>
        <taxon>Hypocreales</taxon>
        <taxon>Nectriaceae</taxon>
        <taxon>Fusarium</taxon>
        <taxon>Fusarium heterosporum species complex</taxon>
    </lineage>
</organism>